<dbReference type="EMBL" id="CP060696">
    <property type="protein sequence ID" value="QNO17726.1"/>
    <property type="molecule type" value="Genomic_DNA"/>
</dbReference>
<dbReference type="AlphaFoldDB" id="A0A7G9WGB4"/>
<gene>
    <name evidence="1" type="ORF">H6X83_12485</name>
</gene>
<name>A0A7G9WGB4_9FIRM</name>
<evidence type="ECO:0000313" key="2">
    <source>
        <dbReference type="Proteomes" id="UP000516046"/>
    </source>
</evidence>
<accession>A0A7G9WGB4</accession>
<dbReference type="RefSeq" id="WP_212506790.1">
    <property type="nucleotide sequence ID" value="NZ_CP060696.1"/>
</dbReference>
<protein>
    <submittedName>
        <fullName evidence="1">Uncharacterized protein</fullName>
    </submittedName>
</protein>
<proteinExistence type="predicted"/>
<sequence>MEALIVVFAWSAALMTVAATYCGICEYIEDKEGQALAQSYIQHLQAARRIAIKSASAGSVDWLQSQRLFAAASQLQDLIADAQQDYVEVVRKPEGDEHGA</sequence>
<dbReference type="Proteomes" id="UP000516046">
    <property type="component" value="Chromosome"/>
</dbReference>
<dbReference type="KEGG" id="caml:H6X83_12485"/>
<evidence type="ECO:0000313" key="1">
    <source>
        <dbReference type="EMBL" id="QNO17726.1"/>
    </source>
</evidence>
<organism evidence="1 2">
    <name type="scientific">Caproicibacterium amylolyticum</name>
    <dbReference type="NCBI Taxonomy" id="2766537"/>
    <lineage>
        <taxon>Bacteria</taxon>
        <taxon>Bacillati</taxon>
        <taxon>Bacillota</taxon>
        <taxon>Clostridia</taxon>
        <taxon>Eubacteriales</taxon>
        <taxon>Oscillospiraceae</taxon>
        <taxon>Caproicibacterium</taxon>
    </lineage>
</organism>
<reference evidence="1 2" key="1">
    <citation type="submission" date="2020-08" db="EMBL/GenBank/DDBJ databases">
        <authorList>
            <person name="Ren C."/>
            <person name="Gu Y."/>
            <person name="Xu Y."/>
        </authorList>
    </citation>
    <scope>NUCLEOTIDE SEQUENCE [LARGE SCALE GENOMIC DNA]</scope>
    <source>
        <strain evidence="1 2">LBM18003</strain>
    </source>
</reference>
<keyword evidence="2" id="KW-1185">Reference proteome</keyword>